<dbReference type="Proteomes" id="UP000230069">
    <property type="component" value="Unassembled WGS sequence"/>
</dbReference>
<dbReference type="PANTHER" id="PTHR42851">
    <property type="entry name" value="ALDOLASE-RELATED"/>
    <property type="match status" value="1"/>
</dbReference>
<reference evidence="3 4" key="1">
    <citation type="submission" date="2017-09" db="EMBL/GenBank/DDBJ databases">
        <title>WGS assembly of Aquilegia coerulea Goldsmith.</title>
        <authorList>
            <person name="Hodges S."/>
            <person name="Kramer E."/>
            <person name="Nordborg M."/>
            <person name="Tomkins J."/>
            <person name="Borevitz J."/>
            <person name="Derieg N."/>
            <person name="Yan J."/>
            <person name="Mihaltcheva S."/>
            <person name="Hayes R.D."/>
            <person name="Rokhsar D."/>
        </authorList>
    </citation>
    <scope>NUCLEOTIDE SEQUENCE [LARGE SCALE GENOMIC DNA]</scope>
    <source>
        <strain evidence="4">cv. Goldsmith</strain>
    </source>
</reference>
<dbReference type="CDD" id="cd05162">
    <property type="entry name" value="PWWP"/>
    <property type="match status" value="1"/>
</dbReference>
<dbReference type="InParanoid" id="A0A2G5D588"/>
<evidence type="ECO:0000256" key="1">
    <source>
        <dbReference type="SAM" id="MobiDB-lite"/>
    </source>
</evidence>
<dbReference type="SMART" id="SM00293">
    <property type="entry name" value="PWWP"/>
    <property type="match status" value="1"/>
</dbReference>
<accession>A0A2G5D588</accession>
<feature type="region of interest" description="Disordered" evidence="1">
    <location>
        <begin position="540"/>
        <end position="584"/>
    </location>
</feature>
<dbReference type="Gene3D" id="2.30.30.140">
    <property type="match status" value="1"/>
</dbReference>
<feature type="compositionally biased region" description="Basic and acidic residues" evidence="1">
    <location>
        <begin position="697"/>
        <end position="713"/>
    </location>
</feature>
<dbReference type="InterPro" id="IPR053063">
    <property type="entry name" value="PWWP_domain_containing_PDP"/>
</dbReference>
<dbReference type="InterPro" id="IPR000313">
    <property type="entry name" value="PWWP_dom"/>
</dbReference>
<proteinExistence type="predicted"/>
<dbReference type="PROSITE" id="PS50812">
    <property type="entry name" value="PWWP"/>
    <property type="match status" value="1"/>
</dbReference>
<feature type="region of interest" description="Disordered" evidence="1">
    <location>
        <begin position="908"/>
        <end position="932"/>
    </location>
</feature>
<dbReference type="FunCoup" id="A0A2G5D588">
    <property type="interactions" value="1056"/>
</dbReference>
<dbReference type="AlphaFoldDB" id="A0A2G5D588"/>
<evidence type="ECO:0000259" key="2">
    <source>
        <dbReference type="PROSITE" id="PS50812"/>
    </source>
</evidence>
<dbReference type="OrthoDB" id="62853at2759"/>
<name>A0A2G5D588_AQUCA</name>
<feature type="region of interest" description="Disordered" evidence="1">
    <location>
        <begin position="470"/>
        <end position="496"/>
    </location>
</feature>
<protein>
    <recommendedName>
        <fullName evidence="2">PWWP domain-containing protein</fullName>
    </recommendedName>
</protein>
<dbReference type="PANTHER" id="PTHR42851:SF19">
    <property type="entry name" value="PWWP DOMAIN-CONTAINING PROTEIN 2-RELATED"/>
    <property type="match status" value="1"/>
</dbReference>
<organism evidence="3 4">
    <name type="scientific">Aquilegia coerulea</name>
    <name type="common">Rocky mountain columbine</name>
    <dbReference type="NCBI Taxonomy" id="218851"/>
    <lineage>
        <taxon>Eukaryota</taxon>
        <taxon>Viridiplantae</taxon>
        <taxon>Streptophyta</taxon>
        <taxon>Embryophyta</taxon>
        <taxon>Tracheophyta</taxon>
        <taxon>Spermatophyta</taxon>
        <taxon>Magnoliopsida</taxon>
        <taxon>Ranunculales</taxon>
        <taxon>Ranunculaceae</taxon>
        <taxon>Thalictroideae</taxon>
        <taxon>Aquilegia</taxon>
    </lineage>
</organism>
<dbReference type="SUPFAM" id="SSF63748">
    <property type="entry name" value="Tudor/PWWP/MBT"/>
    <property type="match status" value="1"/>
</dbReference>
<feature type="domain" description="PWWP" evidence="2">
    <location>
        <begin position="277"/>
        <end position="326"/>
    </location>
</feature>
<sequence>MDMSRVSDVDEDLEEDFVKKSDVYFEENLNREEVLSSGCEFRVESGSEVFVSGDEELKTRFEAVNQFSAKRDAEPIEAVEEEKLEAMDNQELTSSVVGGDRDDNRVMDAVISSGLESSLIRDTTLSSLDKYSSSGKDIISVIDDKQVAELVSGQVDRNVRLDLNLNAEVMNDVAEAVVEDVSQVKEVSSSLVYDDQYLGTRASEISSSDSIMGSLIVDLSPSFGINGGEGEVKYGLNENAMNVGKSMIKSAEQIAGSVEEYQARYCLKTKKEGDFATSDLVWGKVKSHPWWPGQIFDPFDASKQAMKHFKKGRLLVAYFGDQSFAWNDPSSLKPFKVHFSQMEKQTNMVGFQDAVSCALDEVCRRVELGLSCSCMPEEIYAAMKSQIVINAGIREEVFNRDDVDRLYNVTSFEPNKLVKYIKALALGQFYGGDRLELVVAQSQLVAFYSSKGYFHLPEFHVCEGLSGHAEHAAPANENEEDPHIGKEKMNSQHKTSLKLQDKVPNDLISGKKERSLTDLIDQTKSSSCFVNGVDEKGAMLEQSSSKKRKAIASTVNEKKMESKKQRYSPLKKFDTESPTSRATKVGERIRKIARQLAGSSPVLKYTTDNTQKGAVNLDGRNKKLHEVDVITQIDERTLGRPTTNLKDCSSLDEMLSQLCLVARDPMKGYSFVSSIVSFFTDFRNSICLDKSCSTKHKLSEKGSRSGKTSDKNKKSSNFKTSSTEPYGCEAASDSYWTDRIIQSSSEDSLSRKGRKRKVESQLETPLKDIASFEPETTHELNSILNSKKDSSTVPSYSFQLNTTVDPKEQCDEKSVGDEKNSAEFSPTALILKFTDANSIPLESDLNGIFGRFGSLKESETEILRKTRRARVVFQRRNDAEEAFRSACKYSVFGPALVSYELKYFPSTPSKASPCLTRQSREDVTSLEGNTLA</sequence>
<evidence type="ECO:0000313" key="3">
    <source>
        <dbReference type="EMBL" id="PIA38668.1"/>
    </source>
</evidence>
<evidence type="ECO:0000313" key="4">
    <source>
        <dbReference type="Proteomes" id="UP000230069"/>
    </source>
</evidence>
<gene>
    <name evidence="3" type="ORF">AQUCO_02700118v1</name>
</gene>
<dbReference type="Pfam" id="PF00855">
    <property type="entry name" value="PWWP"/>
    <property type="match status" value="1"/>
</dbReference>
<feature type="compositionally biased region" description="Basic and acidic residues" evidence="1">
    <location>
        <begin position="481"/>
        <end position="490"/>
    </location>
</feature>
<dbReference type="STRING" id="218851.A0A2G5D588"/>
<dbReference type="EMBL" id="KZ305044">
    <property type="protein sequence ID" value="PIA38668.1"/>
    <property type="molecule type" value="Genomic_DNA"/>
</dbReference>
<keyword evidence="4" id="KW-1185">Reference proteome</keyword>
<feature type="region of interest" description="Disordered" evidence="1">
    <location>
        <begin position="697"/>
        <end position="728"/>
    </location>
</feature>